<feature type="transmembrane region" description="Helical" evidence="1">
    <location>
        <begin position="12"/>
        <end position="34"/>
    </location>
</feature>
<evidence type="ECO:0000313" key="4">
    <source>
        <dbReference type="Proteomes" id="UP000198877"/>
    </source>
</evidence>
<dbReference type="Gene3D" id="3.90.1210.10">
    <property type="entry name" value="Antifreeze-like/N-acetylneuraminic acid synthase C-terminal domain"/>
    <property type="match status" value="1"/>
</dbReference>
<accession>A0A1I6GI26</accession>
<dbReference type="EMBL" id="FOYR01000001">
    <property type="protein sequence ID" value="SFR41799.1"/>
    <property type="molecule type" value="Genomic_DNA"/>
</dbReference>
<dbReference type="Pfam" id="PF08666">
    <property type="entry name" value="SAF"/>
    <property type="match status" value="1"/>
</dbReference>
<dbReference type="CDD" id="cd11614">
    <property type="entry name" value="SAF_CpaB_FlgA_like"/>
    <property type="match status" value="1"/>
</dbReference>
<dbReference type="InterPro" id="IPR013974">
    <property type="entry name" value="SAF"/>
</dbReference>
<keyword evidence="1" id="KW-0812">Transmembrane</keyword>
<reference evidence="4" key="1">
    <citation type="submission" date="2016-10" db="EMBL/GenBank/DDBJ databases">
        <authorList>
            <person name="Varghese N."/>
            <person name="Submissions S."/>
        </authorList>
    </citation>
    <scope>NUCLEOTIDE SEQUENCE [LARGE SCALE GENOMIC DNA]</scope>
    <source>
        <strain evidence="4">CL127</strain>
    </source>
</reference>
<evidence type="ECO:0000256" key="1">
    <source>
        <dbReference type="SAM" id="Phobius"/>
    </source>
</evidence>
<gene>
    <name evidence="3" type="ORF">SAMN04488591_1219</name>
</gene>
<dbReference type="Proteomes" id="UP000198877">
    <property type="component" value="Unassembled WGS sequence"/>
</dbReference>
<dbReference type="AlphaFoldDB" id="A0A1I6GI26"/>
<organism evidence="3 4">
    <name type="scientific">Microbacterium azadirachtae</name>
    <dbReference type="NCBI Taxonomy" id="582680"/>
    <lineage>
        <taxon>Bacteria</taxon>
        <taxon>Bacillati</taxon>
        <taxon>Actinomycetota</taxon>
        <taxon>Actinomycetes</taxon>
        <taxon>Micrococcales</taxon>
        <taxon>Microbacteriaceae</taxon>
        <taxon>Microbacterium</taxon>
    </lineage>
</organism>
<evidence type="ECO:0000259" key="2">
    <source>
        <dbReference type="SMART" id="SM00858"/>
    </source>
</evidence>
<dbReference type="RefSeq" id="WP_091736117.1">
    <property type="nucleotide sequence ID" value="NZ_FOYR01000001.1"/>
</dbReference>
<protein>
    <submittedName>
        <fullName evidence="3">SAF domain-containing protein</fullName>
    </submittedName>
</protein>
<keyword evidence="1" id="KW-1133">Transmembrane helix</keyword>
<dbReference type="SMART" id="SM00858">
    <property type="entry name" value="SAF"/>
    <property type="match status" value="1"/>
</dbReference>
<sequence length="205" mass="20823">MSTARAGRRPWTDLRFFIGLLLIVLSVAGVWLIVGAAKQTSPVLQAARTIVPGEPLTSADVRVVDVALGTAGAGYLTPAGLGTGNIATRTIAEGELVPSSAVADADQARTTSVVVRSTAPVPASIRTGSVVELWAAAPLAEGKGFAAPRVLLSEATVSSVDRDDGPLSTRATTLELVVSRTEVGEVLAALTDASSLSVVPIGARS</sequence>
<name>A0A1I6GI26_9MICO</name>
<feature type="domain" description="SAF" evidence="2">
    <location>
        <begin position="41"/>
        <end position="103"/>
    </location>
</feature>
<proteinExistence type="predicted"/>
<evidence type="ECO:0000313" key="3">
    <source>
        <dbReference type="EMBL" id="SFR41799.1"/>
    </source>
</evidence>
<keyword evidence="1" id="KW-0472">Membrane</keyword>